<evidence type="ECO:0000313" key="1">
    <source>
        <dbReference type="EMBL" id="MFC0264805.1"/>
    </source>
</evidence>
<keyword evidence="2" id="KW-1185">Reference proteome</keyword>
<name>A0ABV6FY45_9BACT</name>
<dbReference type="RefSeq" id="WP_382389393.1">
    <property type="nucleotide sequence ID" value="NZ_JBHLWI010000090.1"/>
</dbReference>
<dbReference type="EMBL" id="JBHLWI010000090">
    <property type="protein sequence ID" value="MFC0264805.1"/>
    <property type="molecule type" value="Genomic_DNA"/>
</dbReference>
<dbReference type="Proteomes" id="UP001589797">
    <property type="component" value="Unassembled WGS sequence"/>
</dbReference>
<proteinExistence type="predicted"/>
<evidence type="ECO:0000313" key="2">
    <source>
        <dbReference type="Proteomes" id="UP001589797"/>
    </source>
</evidence>
<organism evidence="1 2">
    <name type="scientific">Fontibacter flavus</name>
    <dbReference type="NCBI Taxonomy" id="654838"/>
    <lineage>
        <taxon>Bacteria</taxon>
        <taxon>Pseudomonadati</taxon>
        <taxon>Bacteroidota</taxon>
        <taxon>Cytophagia</taxon>
        <taxon>Cytophagales</taxon>
        <taxon>Cyclobacteriaceae</taxon>
        <taxon>Fontibacter</taxon>
    </lineage>
</organism>
<sequence length="141" mass="16336">MHNLKRQCRYCGSVIFGRADKKFCGDGCRSSFNNGRKGERDDEIKAVNTTLFRNRKILSQILEDGVESVRILKDRMSLLGFNFRYHTHITPFGNNMACLYCYDYGYIDLGNSRLLVVREMGEKDLENLISNMQLFSLENCL</sequence>
<comment type="caution">
    <text evidence="1">The sequence shown here is derived from an EMBL/GenBank/DDBJ whole genome shotgun (WGS) entry which is preliminary data.</text>
</comment>
<accession>A0ABV6FY45</accession>
<protein>
    <submittedName>
        <fullName evidence="1">DUF2116 family Zn-ribbon domain-containing protein</fullName>
    </submittedName>
</protein>
<gene>
    <name evidence="1" type="ORF">ACFFIP_19105</name>
</gene>
<reference evidence="1 2" key="1">
    <citation type="submission" date="2024-09" db="EMBL/GenBank/DDBJ databases">
        <authorList>
            <person name="Sun Q."/>
            <person name="Mori K."/>
        </authorList>
    </citation>
    <scope>NUCLEOTIDE SEQUENCE [LARGE SCALE GENOMIC DNA]</scope>
    <source>
        <strain evidence="1 2">CCM 7650</strain>
    </source>
</reference>